<accession>A0A1H7CZC5</accession>
<dbReference type="RefSeq" id="WP_092265826.1">
    <property type="nucleotide sequence ID" value="NZ_FNZA01000037.1"/>
</dbReference>
<dbReference type="STRING" id="856736.SAMN04488058_1376"/>
<evidence type="ECO:0000313" key="2">
    <source>
        <dbReference type="Proteomes" id="UP000199223"/>
    </source>
</evidence>
<proteinExistence type="predicted"/>
<sequence length="120" mass="13001">MKWYGASQKKGTLNLLETSGKGKEVRPVTLYTHTFVLLGDGRADERDLLHYTASASTPQEAEGLAFAAYQTALGCAHRMLRKAPTLEECAACGVQRRVPLASSGAGGRKSKAERRFLGLF</sequence>
<dbReference type="OrthoDB" id="74070at2"/>
<organism evidence="1 2">
    <name type="scientific">Deinococcus reticulitermitis</name>
    <dbReference type="NCBI Taxonomy" id="856736"/>
    <lineage>
        <taxon>Bacteria</taxon>
        <taxon>Thermotogati</taxon>
        <taxon>Deinococcota</taxon>
        <taxon>Deinococci</taxon>
        <taxon>Deinococcales</taxon>
        <taxon>Deinococcaceae</taxon>
        <taxon>Deinococcus</taxon>
    </lineage>
</organism>
<dbReference type="AlphaFoldDB" id="A0A1H7CZC5"/>
<dbReference type="EMBL" id="FNZA01000037">
    <property type="protein sequence ID" value="SEJ92110.1"/>
    <property type="molecule type" value="Genomic_DNA"/>
</dbReference>
<protein>
    <submittedName>
        <fullName evidence="1">Uncharacterized protein</fullName>
    </submittedName>
</protein>
<gene>
    <name evidence="1" type="ORF">SAMN04488058_1376</name>
</gene>
<name>A0A1H7CZC5_9DEIO</name>
<keyword evidence="2" id="KW-1185">Reference proteome</keyword>
<reference evidence="2" key="1">
    <citation type="submission" date="2016-10" db="EMBL/GenBank/DDBJ databases">
        <authorList>
            <person name="Varghese N."/>
            <person name="Submissions S."/>
        </authorList>
    </citation>
    <scope>NUCLEOTIDE SEQUENCE [LARGE SCALE GENOMIC DNA]</scope>
    <source>
        <strain evidence="2">CGMCC 1.10218</strain>
    </source>
</reference>
<dbReference type="Proteomes" id="UP000199223">
    <property type="component" value="Unassembled WGS sequence"/>
</dbReference>
<evidence type="ECO:0000313" key="1">
    <source>
        <dbReference type="EMBL" id="SEJ92110.1"/>
    </source>
</evidence>